<dbReference type="PANTHER" id="PTHR36710">
    <property type="entry name" value="PECTINESTERASE INHIBITOR-LIKE"/>
    <property type="match status" value="1"/>
</dbReference>
<evidence type="ECO:0000256" key="3">
    <source>
        <dbReference type="ARBA" id="ARBA00038471"/>
    </source>
</evidence>
<organism evidence="6 7">
    <name type="scientific">Handroanthus impetiginosus</name>
    <dbReference type="NCBI Taxonomy" id="429701"/>
    <lineage>
        <taxon>Eukaryota</taxon>
        <taxon>Viridiplantae</taxon>
        <taxon>Streptophyta</taxon>
        <taxon>Embryophyta</taxon>
        <taxon>Tracheophyta</taxon>
        <taxon>Spermatophyta</taxon>
        <taxon>Magnoliopsida</taxon>
        <taxon>eudicotyledons</taxon>
        <taxon>Gunneridae</taxon>
        <taxon>Pentapetalae</taxon>
        <taxon>asterids</taxon>
        <taxon>lamiids</taxon>
        <taxon>Lamiales</taxon>
        <taxon>Bignoniaceae</taxon>
        <taxon>Crescentiina</taxon>
        <taxon>Tabebuia alliance</taxon>
        <taxon>Handroanthus</taxon>
    </lineage>
</organism>
<reference evidence="7" key="1">
    <citation type="journal article" date="2018" name="Gigascience">
        <title>Genome assembly of the Pink Ipe (Handroanthus impetiginosus, Bignoniaceae), a highly valued, ecologically keystone Neotropical timber forest tree.</title>
        <authorList>
            <person name="Silva-Junior O.B."/>
            <person name="Grattapaglia D."/>
            <person name="Novaes E."/>
            <person name="Collevatti R.G."/>
        </authorList>
    </citation>
    <scope>NUCLEOTIDE SEQUENCE [LARGE SCALE GENOMIC DNA]</scope>
    <source>
        <strain evidence="7">cv. UFG-1</strain>
    </source>
</reference>
<keyword evidence="2" id="KW-1015">Disulfide bond</keyword>
<dbReference type="NCBIfam" id="TIGR01614">
    <property type="entry name" value="PME_inhib"/>
    <property type="match status" value="1"/>
</dbReference>
<feature type="signal peptide" evidence="4">
    <location>
        <begin position="1"/>
        <end position="28"/>
    </location>
</feature>
<dbReference type="InterPro" id="IPR006501">
    <property type="entry name" value="Pectinesterase_inhib_dom"/>
</dbReference>
<evidence type="ECO:0000313" key="7">
    <source>
        <dbReference type="Proteomes" id="UP000231279"/>
    </source>
</evidence>
<sequence>MKVSFTPTYKPTFVLISFLTSLLISSTAISPNDLINNVCQKTNNPLCTKILKSNRRARKALSVRVRGEIALDMAISCTDSTDKLLQSLQRITRNRQLRQKYKNCWVYYALIYNYLDQAKHDFRCNDFGGVRKNIGAVLKEYMIVKSSFKDSWLRSRSLNKEMKS</sequence>
<accession>A0A2G9G5E9</accession>
<dbReference type="Pfam" id="PF04043">
    <property type="entry name" value="PMEI"/>
    <property type="match status" value="1"/>
</dbReference>
<protein>
    <recommendedName>
        <fullName evidence="5">Pectinesterase inhibitor domain-containing protein</fullName>
    </recommendedName>
</protein>
<dbReference type="InterPro" id="IPR035513">
    <property type="entry name" value="Invertase/methylesterase_inhib"/>
</dbReference>
<dbReference type="InterPro" id="IPR052421">
    <property type="entry name" value="PCW_Enzyme_Inhibitor"/>
</dbReference>
<dbReference type="Gene3D" id="1.20.140.40">
    <property type="entry name" value="Invertase/pectin methylesterase inhibitor family protein"/>
    <property type="match status" value="1"/>
</dbReference>
<keyword evidence="1 4" id="KW-0732">Signal</keyword>
<dbReference type="GO" id="GO:0004857">
    <property type="term" value="F:enzyme inhibitor activity"/>
    <property type="evidence" value="ECO:0007669"/>
    <property type="project" value="InterPro"/>
</dbReference>
<evidence type="ECO:0000313" key="6">
    <source>
        <dbReference type="EMBL" id="PIN00422.1"/>
    </source>
</evidence>
<proteinExistence type="inferred from homology"/>
<evidence type="ECO:0000259" key="5">
    <source>
        <dbReference type="Pfam" id="PF04043"/>
    </source>
</evidence>
<evidence type="ECO:0000256" key="2">
    <source>
        <dbReference type="ARBA" id="ARBA00023157"/>
    </source>
</evidence>
<feature type="chain" id="PRO_5013769044" description="Pectinesterase inhibitor domain-containing protein" evidence="4">
    <location>
        <begin position="29"/>
        <end position="164"/>
    </location>
</feature>
<dbReference type="AlphaFoldDB" id="A0A2G9G5E9"/>
<name>A0A2G9G5E9_9LAMI</name>
<comment type="caution">
    <text evidence="6">The sequence shown here is derived from an EMBL/GenBank/DDBJ whole genome shotgun (WGS) entry which is preliminary data.</text>
</comment>
<evidence type="ECO:0000256" key="1">
    <source>
        <dbReference type="ARBA" id="ARBA00022729"/>
    </source>
</evidence>
<dbReference type="SUPFAM" id="SSF101148">
    <property type="entry name" value="Plant invertase/pectin methylesterase inhibitor"/>
    <property type="match status" value="1"/>
</dbReference>
<keyword evidence="7" id="KW-1185">Reference proteome</keyword>
<feature type="domain" description="Pectinesterase inhibitor" evidence="5">
    <location>
        <begin position="33"/>
        <end position="139"/>
    </location>
</feature>
<dbReference type="PANTHER" id="PTHR36710:SF4">
    <property type="entry name" value="PLANT INVERTASE_PECTIN METHYLESTERASE INHIBITOR SUPERFAMILY PROTEIN"/>
    <property type="match status" value="1"/>
</dbReference>
<dbReference type="EMBL" id="NKXS01006978">
    <property type="protein sequence ID" value="PIN00422.1"/>
    <property type="molecule type" value="Genomic_DNA"/>
</dbReference>
<comment type="similarity">
    <text evidence="3">Belongs to the PMEI family.</text>
</comment>
<evidence type="ECO:0000256" key="4">
    <source>
        <dbReference type="SAM" id="SignalP"/>
    </source>
</evidence>
<dbReference type="Proteomes" id="UP000231279">
    <property type="component" value="Unassembled WGS sequence"/>
</dbReference>
<gene>
    <name evidence="6" type="ORF">CDL12_27070</name>
</gene>